<dbReference type="EMBL" id="ACCH01000324">
    <property type="protein sequence ID" value="EEF88159.1"/>
    <property type="molecule type" value="Genomic_DNA"/>
</dbReference>
<proteinExistence type="predicted"/>
<name>E2NIV4_9BACE</name>
<accession>E2NIV4</accession>
<organism evidence="1 2">
    <name type="scientific">Bacteroides cellulosilyticus DSM 14838</name>
    <dbReference type="NCBI Taxonomy" id="537012"/>
    <lineage>
        <taxon>Bacteria</taxon>
        <taxon>Pseudomonadati</taxon>
        <taxon>Bacteroidota</taxon>
        <taxon>Bacteroidia</taxon>
        <taxon>Bacteroidales</taxon>
        <taxon>Bacteroidaceae</taxon>
        <taxon>Bacteroides</taxon>
    </lineage>
</organism>
<evidence type="ECO:0000313" key="2">
    <source>
        <dbReference type="Proteomes" id="UP000003711"/>
    </source>
</evidence>
<evidence type="ECO:0000313" key="1">
    <source>
        <dbReference type="EMBL" id="EEF88159.1"/>
    </source>
</evidence>
<reference evidence="1 2" key="1">
    <citation type="submission" date="2008-12" db="EMBL/GenBank/DDBJ databases">
        <authorList>
            <person name="Fulton L."/>
            <person name="Clifton S."/>
            <person name="Fulton B."/>
            <person name="Xu J."/>
            <person name="Minx P."/>
            <person name="Pepin K.H."/>
            <person name="Johnson M."/>
            <person name="Bhonagiri V."/>
            <person name="Nash W.E."/>
            <person name="Mardis E.R."/>
            <person name="Wilson R.K."/>
        </authorList>
    </citation>
    <scope>NUCLEOTIDE SEQUENCE [LARGE SCALE GENOMIC DNA]</scope>
    <source>
        <strain evidence="1 2">DSM 14838</strain>
    </source>
</reference>
<dbReference type="Proteomes" id="UP000003711">
    <property type="component" value="Unassembled WGS sequence"/>
</dbReference>
<dbReference type="HOGENOM" id="CLU_3149249_0_0_10"/>
<dbReference type="AlphaFoldDB" id="E2NIV4"/>
<protein>
    <submittedName>
        <fullName evidence="1">Uncharacterized protein</fullName>
    </submittedName>
</protein>
<gene>
    <name evidence="1" type="ORF">BACCELL_04240</name>
</gene>
<comment type="caution">
    <text evidence="1">The sequence shown here is derived from an EMBL/GenBank/DDBJ whole genome shotgun (WGS) entry which is preliminary data.</text>
</comment>
<sequence>MAKEVLSCRALRETIRKRIVNNQRSAGAKFPFGMQVIFHLFNETIPKQ</sequence>
<reference evidence="1 2" key="2">
    <citation type="submission" date="2009-01" db="EMBL/GenBank/DDBJ databases">
        <title>Draft genome sequence of Bacteroides cellulosilyticus (DSM 14838).</title>
        <authorList>
            <person name="Sudarsanam P."/>
            <person name="Ley R."/>
            <person name="Guruge J."/>
            <person name="Turnbaugh P.J."/>
            <person name="Mahowald M."/>
            <person name="Liep D."/>
            <person name="Gordon J."/>
        </authorList>
    </citation>
    <scope>NUCLEOTIDE SEQUENCE [LARGE SCALE GENOMIC DNA]</scope>
    <source>
        <strain evidence="1 2">DSM 14838</strain>
    </source>
</reference>